<feature type="region of interest" description="Disordered" evidence="1">
    <location>
        <begin position="1"/>
        <end position="29"/>
    </location>
</feature>
<evidence type="ECO:0000313" key="3">
    <source>
        <dbReference type="Proteomes" id="UP000283210"/>
    </source>
</evidence>
<name>A0A3S2Q880_ORYJA</name>
<feature type="compositionally biased region" description="Basic and acidic residues" evidence="1">
    <location>
        <begin position="227"/>
        <end position="245"/>
    </location>
</feature>
<keyword evidence="3" id="KW-1185">Reference proteome</keyword>
<organism evidence="2 3">
    <name type="scientific">Oryzias javanicus</name>
    <name type="common">Javanese ricefish</name>
    <name type="synonym">Aplocheilus javanicus</name>
    <dbReference type="NCBI Taxonomy" id="123683"/>
    <lineage>
        <taxon>Eukaryota</taxon>
        <taxon>Metazoa</taxon>
        <taxon>Chordata</taxon>
        <taxon>Craniata</taxon>
        <taxon>Vertebrata</taxon>
        <taxon>Euteleostomi</taxon>
        <taxon>Actinopterygii</taxon>
        <taxon>Neopterygii</taxon>
        <taxon>Teleostei</taxon>
        <taxon>Neoteleostei</taxon>
        <taxon>Acanthomorphata</taxon>
        <taxon>Ovalentaria</taxon>
        <taxon>Atherinomorphae</taxon>
        <taxon>Beloniformes</taxon>
        <taxon>Adrianichthyidae</taxon>
        <taxon>Oryziinae</taxon>
        <taxon>Oryzias</taxon>
    </lineage>
</organism>
<protein>
    <submittedName>
        <fullName evidence="2">Uncharacterized protein</fullName>
    </submittedName>
</protein>
<feature type="compositionally biased region" description="Polar residues" evidence="1">
    <location>
        <begin position="1"/>
        <end position="10"/>
    </location>
</feature>
<gene>
    <name evidence="2" type="ORF">OJAV_G00049280</name>
</gene>
<feature type="compositionally biased region" description="Basic and acidic residues" evidence="1">
    <location>
        <begin position="189"/>
        <end position="215"/>
    </location>
</feature>
<proteinExistence type="predicted"/>
<reference evidence="2 3" key="2">
    <citation type="submission" date="2019-01" db="EMBL/GenBank/DDBJ databases">
        <title>A chromosome length genome reference of the Java medaka (oryzias javanicus).</title>
        <authorList>
            <person name="Herpin A."/>
            <person name="Takehana Y."/>
            <person name="Naruse K."/>
            <person name="Ansai S."/>
            <person name="Kawaguchi M."/>
        </authorList>
    </citation>
    <scope>NUCLEOTIDE SEQUENCE [LARGE SCALE GENOMIC DNA]</scope>
    <source>
        <strain evidence="2">RS831</strain>
        <tissue evidence="2">Whole body</tissue>
    </source>
</reference>
<evidence type="ECO:0000256" key="1">
    <source>
        <dbReference type="SAM" id="MobiDB-lite"/>
    </source>
</evidence>
<dbReference type="EMBL" id="CM012441">
    <property type="protein sequence ID" value="RVE73336.1"/>
    <property type="molecule type" value="Genomic_DNA"/>
</dbReference>
<sequence>MQNNHQSNMKAFSDIRCSPKEGNDEENQMSKSSFWHLLSEEHSHKCKAKNKKSNCEKMLDKEWTKTIPSVLESSMFWRGLMLGNLRRRGQKTRRDRETYKKRHRWSAISRNVIVQKTSELRPAVACRPSGKIQELIVIHRCKILHFLKDSSTTRRKQEKTSPTQVDPVRIPAEESRETPEITPLPRPSQESREEGKKKGVEGDGELERRRSDAARRRTRGPPPGVLRTEDGRDRRRRPAQRDHLPTLHIRNSSTCSLLVLLGTGGLRRHLLRAKLTPPAD</sequence>
<dbReference type="AlphaFoldDB" id="A0A3S2Q880"/>
<dbReference type="Proteomes" id="UP000283210">
    <property type="component" value="Chromosome 5"/>
</dbReference>
<accession>A0A3S2Q880</accession>
<reference evidence="2 3" key="1">
    <citation type="submission" date="2018-11" db="EMBL/GenBank/DDBJ databases">
        <authorList>
            <person name="Lopez-Roques C."/>
            <person name="Donnadieu C."/>
            <person name="Bouchez O."/>
            <person name="Klopp C."/>
            <person name="Cabau C."/>
            <person name="Zahm M."/>
        </authorList>
    </citation>
    <scope>NUCLEOTIDE SEQUENCE [LARGE SCALE GENOMIC DNA]</scope>
    <source>
        <strain evidence="2">RS831</strain>
        <tissue evidence="2">Whole body</tissue>
    </source>
</reference>
<feature type="region of interest" description="Disordered" evidence="1">
    <location>
        <begin position="151"/>
        <end position="247"/>
    </location>
</feature>
<evidence type="ECO:0000313" key="2">
    <source>
        <dbReference type="EMBL" id="RVE73336.1"/>
    </source>
</evidence>